<evidence type="ECO:0000256" key="1">
    <source>
        <dbReference type="SAM" id="Phobius"/>
    </source>
</evidence>
<protein>
    <submittedName>
        <fullName evidence="2">Uncharacterized protein</fullName>
    </submittedName>
</protein>
<name>A0AAD0J2M6_9BURK</name>
<dbReference type="RefSeq" id="WP_034175538.1">
    <property type="nucleotide sequence ID" value="NZ_CADEUB010000002.1"/>
</dbReference>
<organism evidence="2 3">
    <name type="scientific">Burkholderia cenocepacia</name>
    <dbReference type="NCBI Taxonomy" id="95486"/>
    <lineage>
        <taxon>Bacteria</taxon>
        <taxon>Pseudomonadati</taxon>
        <taxon>Pseudomonadota</taxon>
        <taxon>Betaproteobacteria</taxon>
        <taxon>Burkholderiales</taxon>
        <taxon>Burkholderiaceae</taxon>
        <taxon>Burkholderia</taxon>
        <taxon>Burkholderia cepacia complex</taxon>
    </lineage>
</organism>
<evidence type="ECO:0000313" key="3">
    <source>
        <dbReference type="Proteomes" id="UP000244809"/>
    </source>
</evidence>
<feature type="transmembrane region" description="Helical" evidence="1">
    <location>
        <begin position="31"/>
        <end position="51"/>
    </location>
</feature>
<proteinExistence type="predicted"/>
<dbReference type="EMBL" id="CP021068">
    <property type="protein sequence ID" value="AWG30141.1"/>
    <property type="molecule type" value="Genomic_DNA"/>
</dbReference>
<keyword evidence="1" id="KW-1133">Transmembrane helix</keyword>
<gene>
    <name evidence="2" type="ORF">B9Z07_14595</name>
</gene>
<evidence type="ECO:0000313" key="2">
    <source>
        <dbReference type="EMBL" id="AWG30141.1"/>
    </source>
</evidence>
<keyword evidence="1" id="KW-0812">Transmembrane</keyword>
<dbReference type="Proteomes" id="UP000244809">
    <property type="component" value="Chromosome 2"/>
</dbReference>
<sequence length="118" mass="12311">MAKSEKASGLMLVAGSIGSSAVDGGNALRVQPFAVRVLCVWVITCCFFVVYRGEMLPSGAKTESTDRLEYCADIHGMGALQAALVLAADRAAGFNVATRLGWRVSLMRAAAGMGAGKR</sequence>
<dbReference type="AlphaFoldDB" id="A0AAD0J2M6"/>
<reference evidence="2 3" key="1">
    <citation type="submission" date="2017-04" db="EMBL/GenBank/DDBJ databases">
        <title>Complete genome sequence of Burkholderia cenocepacia PC184 Midwest clone.</title>
        <authorList>
            <person name="Mulks M.H."/>
            <person name="Cooper V.S."/>
        </authorList>
    </citation>
    <scope>NUCLEOTIDE SEQUENCE [LARGE SCALE GENOMIC DNA]</scope>
    <source>
        <strain evidence="2 3">PC184 Mulks</strain>
    </source>
</reference>
<keyword evidence="1" id="KW-0472">Membrane</keyword>
<accession>A0AAD0J2M6</accession>